<dbReference type="OrthoDB" id="409543at2759"/>
<feature type="region of interest" description="Disordered" evidence="2">
    <location>
        <begin position="274"/>
        <end position="301"/>
    </location>
</feature>
<feature type="compositionally biased region" description="Basic and acidic residues" evidence="2">
    <location>
        <begin position="653"/>
        <end position="667"/>
    </location>
</feature>
<dbReference type="Gene3D" id="3.90.550.20">
    <property type="match status" value="1"/>
</dbReference>
<dbReference type="Proteomes" id="UP000780801">
    <property type="component" value="Unassembled WGS sequence"/>
</dbReference>
<feature type="compositionally biased region" description="Polar residues" evidence="2">
    <location>
        <begin position="237"/>
        <end position="247"/>
    </location>
</feature>
<feature type="compositionally biased region" description="Acidic residues" evidence="2">
    <location>
        <begin position="744"/>
        <end position="766"/>
    </location>
</feature>
<protein>
    <recommendedName>
        <fullName evidence="6">Glycosyltransferase sugar-binding region containing DXD motif-containing protein</fullName>
    </recommendedName>
</protein>
<feature type="region of interest" description="Disordered" evidence="2">
    <location>
        <begin position="135"/>
        <end position="155"/>
    </location>
</feature>
<feature type="compositionally biased region" description="Basic and acidic residues" evidence="2">
    <location>
        <begin position="444"/>
        <end position="457"/>
    </location>
</feature>
<feature type="compositionally biased region" description="Basic residues" evidence="2">
    <location>
        <begin position="367"/>
        <end position="381"/>
    </location>
</feature>
<evidence type="ECO:0000256" key="2">
    <source>
        <dbReference type="SAM" id="MobiDB-lite"/>
    </source>
</evidence>
<keyword evidence="3" id="KW-0472">Membrane</keyword>
<dbReference type="SUPFAM" id="SSF53448">
    <property type="entry name" value="Nucleotide-diphospho-sugar transferases"/>
    <property type="match status" value="1"/>
</dbReference>
<dbReference type="InterPro" id="IPR007577">
    <property type="entry name" value="GlycoTrfase_DXD_sugar-bd_CS"/>
</dbReference>
<name>A0A9P6KFD5_9FUNG</name>
<accession>A0A9P6KFD5</accession>
<comment type="similarity">
    <text evidence="1">Belongs to the glycosyltransferase 32 family.</text>
</comment>
<gene>
    <name evidence="4" type="ORF">BGW38_010678</name>
</gene>
<evidence type="ECO:0000313" key="4">
    <source>
        <dbReference type="EMBL" id="KAF9582851.1"/>
    </source>
</evidence>
<feature type="compositionally biased region" description="Low complexity" evidence="2">
    <location>
        <begin position="89"/>
        <end position="98"/>
    </location>
</feature>
<comment type="caution">
    <text evidence="4">The sequence shown here is derived from an EMBL/GenBank/DDBJ whole genome shotgun (WGS) entry which is preliminary data.</text>
</comment>
<keyword evidence="5" id="KW-1185">Reference proteome</keyword>
<evidence type="ECO:0000313" key="5">
    <source>
        <dbReference type="Proteomes" id="UP000780801"/>
    </source>
</evidence>
<evidence type="ECO:0000256" key="1">
    <source>
        <dbReference type="ARBA" id="ARBA00009003"/>
    </source>
</evidence>
<feature type="region of interest" description="Disordered" evidence="2">
    <location>
        <begin position="74"/>
        <end position="99"/>
    </location>
</feature>
<feature type="region of interest" description="Disordered" evidence="2">
    <location>
        <begin position="367"/>
        <end position="471"/>
    </location>
</feature>
<keyword evidence="3" id="KW-1133">Transmembrane helix</keyword>
<feature type="compositionally biased region" description="Polar residues" evidence="2">
    <location>
        <begin position="861"/>
        <end position="879"/>
    </location>
</feature>
<proteinExistence type="inferred from homology"/>
<dbReference type="EMBL" id="JAABOA010000900">
    <property type="protein sequence ID" value="KAF9582851.1"/>
    <property type="molecule type" value="Genomic_DNA"/>
</dbReference>
<feature type="region of interest" description="Disordered" evidence="2">
    <location>
        <begin position="224"/>
        <end position="258"/>
    </location>
</feature>
<evidence type="ECO:0000256" key="3">
    <source>
        <dbReference type="SAM" id="Phobius"/>
    </source>
</evidence>
<reference evidence="4" key="1">
    <citation type="journal article" date="2020" name="Fungal Divers.">
        <title>Resolving the Mortierellaceae phylogeny through synthesis of multi-gene phylogenetics and phylogenomics.</title>
        <authorList>
            <person name="Vandepol N."/>
            <person name="Liber J."/>
            <person name="Desiro A."/>
            <person name="Na H."/>
            <person name="Kennedy M."/>
            <person name="Barry K."/>
            <person name="Grigoriev I.V."/>
            <person name="Miller A.N."/>
            <person name="O'Donnell K."/>
            <person name="Stajich J.E."/>
            <person name="Bonito G."/>
        </authorList>
    </citation>
    <scope>NUCLEOTIDE SEQUENCE</scope>
    <source>
        <strain evidence="4">KOD1015</strain>
    </source>
</reference>
<organism evidence="4 5">
    <name type="scientific">Lunasporangiospora selenospora</name>
    <dbReference type="NCBI Taxonomy" id="979761"/>
    <lineage>
        <taxon>Eukaryota</taxon>
        <taxon>Fungi</taxon>
        <taxon>Fungi incertae sedis</taxon>
        <taxon>Mucoromycota</taxon>
        <taxon>Mortierellomycotina</taxon>
        <taxon>Mortierellomycetes</taxon>
        <taxon>Mortierellales</taxon>
        <taxon>Mortierellaceae</taxon>
        <taxon>Lunasporangiospora</taxon>
    </lineage>
</organism>
<dbReference type="Pfam" id="PF04488">
    <property type="entry name" value="Gly_transf_sug"/>
    <property type="match status" value="1"/>
</dbReference>
<dbReference type="AlphaFoldDB" id="A0A9P6KFD5"/>
<feature type="transmembrane region" description="Helical" evidence="3">
    <location>
        <begin position="12"/>
        <end position="32"/>
    </location>
</feature>
<dbReference type="InterPro" id="IPR029044">
    <property type="entry name" value="Nucleotide-diphossugar_trans"/>
</dbReference>
<keyword evidence="3" id="KW-0812">Transmembrane</keyword>
<feature type="compositionally biased region" description="Basic and acidic residues" evidence="2">
    <location>
        <begin position="135"/>
        <end position="148"/>
    </location>
</feature>
<feature type="compositionally biased region" description="Low complexity" evidence="2">
    <location>
        <begin position="279"/>
        <end position="295"/>
    </location>
</feature>
<sequence length="1019" mass="115532">MPLVGYYKTIAILFVSLCTLASFFYLTVWSSITGPDSGSRRGQRIENDAVHHPAHLDAQLQEYHEEDEVVVASQVRQHDSYSQRPIPASTPSPKSTSKLALENKPIQLISYRPKDKAILKPKSEKQRAKELKKLAKLEREERKKQKEERKRRKEAKLNRLRKLEQEPFPHLISTNNARLAALNLRAFEKFCHGSGAAQVSSQDIEEKQTAPLLSLTRSKSSTLARVIHPDRAEKESNSASDTGNTQRMFGDGAQSASPDFESYDEWMEYIENKNSGQEQSQLTPSKSPSSSPQTSVRVKISRPQFMERPLRGWVVNMTAIQEFCDRTRYSSTQCLKYLAQEHLYLVPSRETRLFQNKMIFQQKQRHRYSRHRSHHHHHRLRTAQLSHLHRVQPSSVQEKDHRNPVDGSLLLQKQKSQPKIEPSNPAPKQGPLIQNRATTPEVSEGLRPHEVTSHEVDDNTVDDSDGNGDSHTSSNWMDFHIYWRGPITDKLALSARAFLFTQPLNRARLHLWIDSTELPGGVPEVYEDNPHSRTLVSEAVRPYIRFHTWNQSVQAQFAYGKVNVSEATGTNTPSVALSDEARFLILNRYGGMYLDADVLLLRDMSPFYDSGFEFAYEWSNTKMYNTAVLRLHRNGSVGRRILDGAKLREKELLEKKEGKKTSKEHGPKSGSSSDLKQTAGLASKSADGHSNGQENNDMHKLFYKTAPSTGAAQSMEAADAQDLSSQVRPVLKVSHQTPTIPEKEDSEEEGMEASEFSEDENEEYSEDSLFAPSIPTADDDDNDAKNVSAASQSVAHIAPHRLVKRGKFDSMRPKEIYHPARIRHYLRPEDGSLENNGLTMVPPAVFDPLWLRVDGVDLSQSSALNENSNPKDSSPSQAQDGWAGAAKQRNEGIMMPYLTGFPDVFSNVNAVCPRQSSLQRSQDIVPQQDELRQRTEHESEIFEKDVHDKEKDFSAGPEVFFMGAYAYHWHNNWKSKIEPQSWMGIMSRSFDQFLEGERPNLYGEWFRGGGVELDGDFAM</sequence>
<feature type="region of interest" description="Disordered" evidence="2">
    <location>
        <begin position="861"/>
        <end position="886"/>
    </location>
</feature>
<feature type="region of interest" description="Disordered" evidence="2">
    <location>
        <begin position="734"/>
        <end position="772"/>
    </location>
</feature>
<feature type="region of interest" description="Disordered" evidence="2">
    <location>
        <begin position="653"/>
        <end position="696"/>
    </location>
</feature>
<evidence type="ECO:0008006" key="6">
    <source>
        <dbReference type="Google" id="ProtNLM"/>
    </source>
</evidence>
<feature type="compositionally biased region" description="Basic and acidic residues" evidence="2">
    <location>
        <begin position="227"/>
        <end position="236"/>
    </location>
</feature>